<proteinExistence type="predicted"/>
<dbReference type="EMBL" id="UOGB01000045">
    <property type="protein sequence ID" value="VAX16139.1"/>
    <property type="molecule type" value="Genomic_DNA"/>
</dbReference>
<feature type="domain" description="Phosphatidic acid phosphatase type 2/haloperoxidase" evidence="2">
    <location>
        <begin position="61"/>
        <end position="178"/>
    </location>
</feature>
<protein>
    <recommendedName>
        <fullName evidence="2">Phosphatidic acid phosphatase type 2/haloperoxidase domain-containing protein</fullName>
    </recommendedName>
</protein>
<dbReference type="AlphaFoldDB" id="A0A3B1BDF2"/>
<sequence>MINDLVGIDESFFLWINNGLSSVFADTLMILATIAGDSIVLILGGLYYILTRAEKNQRRRLALTFLITMAVAGALLQAVKQVAPRDRPLKHFQQEIENGKVVVNTPLNLLYNRSFPSGHSQAAFTTAMFFALYVRRRRALLLLAASLVALSRVYLGVHFLSDAIAGSMLGALIAWIVYKTDPQSPCARTEPGA</sequence>
<feature type="transmembrane region" description="Helical" evidence="1">
    <location>
        <begin position="118"/>
        <end position="134"/>
    </location>
</feature>
<dbReference type="InterPro" id="IPR036938">
    <property type="entry name" value="PAP2/HPO_sf"/>
</dbReference>
<reference evidence="3" key="1">
    <citation type="submission" date="2018-06" db="EMBL/GenBank/DDBJ databases">
        <authorList>
            <person name="Zhirakovskaya E."/>
        </authorList>
    </citation>
    <scope>NUCLEOTIDE SEQUENCE</scope>
</reference>
<dbReference type="CDD" id="cd01610">
    <property type="entry name" value="PAP2_like"/>
    <property type="match status" value="1"/>
</dbReference>
<evidence type="ECO:0000259" key="2">
    <source>
        <dbReference type="SMART" id="SM00014"/>
    </source>
</evidence>
<dbReference type="SMART" id="SM00014">
    <property type="entry name" value="acidPPc"/>
    <property type="match status" value="1"/>
</dbReference>
<feature type="transmembrane region" description="Helical" evidence="1">
    <location>
        <begin position="61"/>
        <end position="79"/>
    </location>
</feature>
<keyword evidence="1" id="KW-1133">Transmembrane helix</keyword>
<dbReference type="PANTHER" id="PTHR14969:SF13">
    <property type="entry name" value="AT30094P"/>
    <property type="match status" value="1"/>
</dbReference>
<dbReference type="Gene3D" id="1.20.144.10">
    <property type="entry name" value="Phosphatidic acid phosphatase type 2/haloperoxidase"/>
    <property type="match status" value="1"/>
</dbReference>
<name>A0A3B1BDF2_9ZZZZ</name>
<keyword evidence="1" id="KW-0472">Membrane</keyword>
<dbReference type="Pfam" id="PF01569">
    <property type="entry name" value="PAP2"/>
    <property type="match status" value="1"/>
</dbReference>
<feature type="transmembrane region" description="Helical" evidence="1">
    <location>
        <begin position="163"/>
        <end position="178"/>
    </location>
</feature>
<keyword evidence="1" id="KW-0812">Transmembrane</keyword>
<organism evidence="3">
    <name type="scientific">hydrothermal vent metagenome</name>
    <dbReference type="NCBI Taxonomy" id="652676"/>
    <lineage>
        <taxon>unclassified sequences</taxon>
        <taxon>metagenomes</taxon>
        <taxon>ecological metagenomes</taxon>
    </lineage>
</organism>
<accession>A0A3B1BDF2</accession>
<dbReference type="InterPro" id="IPR000326">
    <property type="entry name" value="PAP2/HPO"/>
</dbReference>
<dbReference type="SUPFAM" id="SSF48317">
    <property type="entry name" value="Acid phosphatase/Vanadium-dependent haloperoxidase"/>
    <property type="match status" value="1"/>
</dbReference>
<gene>
    <name evidence="3" type="ORF">MNBD_NITROSPINAE03-2083</name>
</gene>
<evidence type="ECO:0000313" key="3">
    <source>
        <dbReference type="EMBL" id="VAX16139.1"/>
    </source>
</evidence>
<evidence type="ECO:0000256" key="1">
    <source>
        <dbReference type="SAM" id="Phobius"/>
    </source>
</evidence>
<dbReference type="PANTHER" id="PTHR14969">
    <property type="entry name" value="SPHINGOSINE-1-PHOSPHATE PHOSPHOHYDROLASE"/>
    <property type="match status" value="1"/>
</dbReference>
<feature type="transmembrane region" description="Helical" evidence="1">
    <location>
        <begin position="28"/>
        <end position="49"/>
    </location>
</feature>